<protein>
    <recommendedName>
        <fullName evidence="3">AB hydrolase-1 domain-containing protein</fullName>
    </recommendedName>
</protein>
<evidence type="ECO:0000313" key="2">
    <source>
        <dbReference type="Proteomes" id="UP001412239"/>
    </source>
</evidence>
<dbReference type="Pfam" id="PF08538">
    <property type="entry name" value="DUF1749"/>
    <property type="match status" value="2"/>
</dbReference>
<dbReference type="InterPro" id="IPR029058">
    <property type="entry name" value="AB_hydrolase_fold"/>
</dbReference>
<proteinExistence type="predicted"/>
<dbReference type="InterPro" id="IPR013744">
    <property type="entry name" value="SidJ"/>
</dbReference>
<dbReference type="Gene3D" id="3.40.50.1820">
    <property type="entry name" value="alpha/beta hydrolase"/>
    <property type="match status" value="1"/>
</dbReference>
<reference evidence="1" key="1">
    <citation type="submission" date="2015-10" db="EMBL/GenBank/DDBJ databases">
        <authorList>
            <person name="Regsiter A."/>
            <person name="william w."/>
        </authorList>
    </citation>
    <scope>NUCLEOTIDE SEQUENCE</scope>
    <source>
        <strain evidence="1">Montdore</strain>
    </source>
</reference>
<dbReference type="SUPFAM" id="SSF53474">
    <property type="entry name" value="alpha/beta-Hydrolases"/>
    <property type="match status" value="1"/>
</dbReference>
<evidence type="ECO:0008006" key="3">
    <source>
        <dbReference type="Google" id="ProtNLM"/>
    </source>
</evidence>
<dbReference type="EMBL" id="LN890955">
    <property type="protein sequence ID" value="CUS14819.1"/>
    <property type="molecule type" value="Genomic_DNA"/>
</dbReference>
<evidence type="ECO:0000313" key="1">
    <source>
        <dbReference type="EMBL" id="CUS14819.1"/>
    </source>
</evidence>
<gene>
    <name evidence="1" type="ORF">GSTUAT00001104001</name>
</gene>
<organism evidence="1 2">
    <name type="scientific">Tuber aestivum</name>
    <name type="common">summer truffle</name>
    <dbReference type="NCBI Taxonomy" id="59557"/>
    <lineage>
        <taxon>Eukaryota</taxon>
        <taxon>Fungi</taxon>
        <taxon>Dikarya</taxon>
        <taxon>Ascomycota</taxon>
        <taxon>Pezizomycotina</taxon>
        <taxon>Pezizomycetes</taxon>
        <taxon>Pezizales</taxon>
        <taxon>Tuberaceae</taxon>
        <taxon>Tuber</taxon>
    </lineage>
</organism>
<dbReference type="AlphaFoldDB" id="A0A292Q4Y0"/>
<keyword evidence="2" id="KW-1185">Reference proteome</keyword>
<name>A0A292Q4Y0_9PEZI</name>
<dbReference type="PANTHER" id="PTHR31591:SF7">
    <property type="entry name" value="DUF1749-DOMAIN-CONTAINING PROTEIN"/>
    <property type="match status" value="1"/>
</dbReference>
<dbReference type="Proteomes" id="UP001412239">
    <property type="component" value="Unassembled WGS sequence"/>
</dbReference>
<sequence length="338" mass="36541">MDQKIFYPSSRATIMHHYSPRLIAVEHPAAINGNMKNTLLLVGGLGDGIHTIPYVSPLIDAVTGAGWSLVEVLLSSSYNGWGIGSIAQFAPKCGMGWEGDGGGSNKSRDAVEISACVEYFRTIRGGKLVLMGHSTGCQDALEYLTKHSAIINGVIFQASGGYLPFPSPDPITDLATVSDRESATLGQSPDRLSASLTHARSLIDSARGAEIIPSHFRSPTYTDTPVCAQRWWDLNAFAGADDYFSSDLNEEMLTRTFGMIMRNTNVLFLFSAMDQLVPAWVDKEYLLKRWYLACALGGAVVDKVESGVINGANHNFEGVDAGVLADMIGRVIRFLGKI</sequence>
<accession>A0A292Q4Y0</accession>
<dbReference type="PANTHER" id="PTHR31591">
    <property type="entry name" value="UPF0613 PROTEIN PB24D3.06C"/>
    <property type="match status" value="1"/>
</dbReference>